<reference evidence="1" key="1">
    <citation type="submission" date="2023-04" db="EMBL/GenBank/DDBJ databases">
        <title>Black Yeasts Isolated from many extreme environments.</title>
        <authorList>
            <person name="Coleine C."/>
            <person name="Stajich J.E."/>
            <person name="Selbmann L."/>
        </authorList>
    </citation>
    <scope>NUCLEOTIDE SEQUENCE</scope>
    <source>
        <strain evidence="1">CCFEE 5312</strain>
    </source>
</reference>
<sequence>MDQNPDVAKLLAEKVGGELSMPGTTGRRDKHIPEFIEEMAIFSLLFRMGGNTELAQSMVDVAATYEKTTAGAKAWQEAQDIIYRRQAA</sequence>
<dbReference type="Proteomes" id="UP001271007">
    <property type="component" value="Unassembled WGS sequence"/>
</dbReference>
<proteinExistence type="predicted"/>
<keyword evidence="2" id="KW-1185">Reference proteome</keyword>
<dbReference type="AlphaFoldDB" id="A0AAJ0LUW2"/>
<comment type="caution">
    <text evidence="1">The sequence shown here is derived from an EMBL/GenBank/DDBJ whole genome shotgun (WGS) entry which is preliminary data.</text>
</comment>
<accession>A0AAJ0LUW2</accession>
<evidence type="ECO:0000313" key="1">
    <source>
        <dbReference type="EMBL" id="KAK3056449.1"/>
    </source>
</evidence>
<protein>
    <submittedName>
        <fullName evidence="1">Uncharacterized protein</fullName>
    </submittedName>
</protein>
<dbReference type="EMBL" id="JAWDJX010000006">
    <property type="protein sequence ID" value="KAK3056449.1"/>
    <property type="molecule type" value="Genomic_DNA"/>
</dbReference>
<organism evidence="1 2">
    <name type="scientific">Extremus antarcticus</name>
    <dbReference type="NCBI Taxonomy" id="702011"/>
    <lineage>
        <taxon>Eukaryota</taxon>
        <taxon>Fungi</taxon>
        <taxon>Dikarya</taxon>
        <taxon>Ascomycota</taxon>
        <taxon>Pezizomycotina</taxon>
        <taxon>Dothideomycetes</taxon>
        <taxon>Dothideomycetidae</taxon>
        <taxon>Mycosphaerellales</taxon>
        <taxon>Extremaceae</taxon>
        <taxon>Extremus</taxon>
    </lineage>
</organism>
<gene>
    <name evidence="1" type="ORF">LTR09_002956</name>
</gene>
<evidence type="ECO:0000313" key="2">
    <source>
        <dbReference type="Proteomes" id="UP001271007"/>
    </source>
</evidence>
<name>A0AAJ0LUW2_9PEZI</name>